<protein>
    <submittedName>
        <fullName evidence="3">Uncharacterized protein</fullName>
    </submittedName>
</protein>
<feature type="region of interest" description="Disordered" evidence="1">
    <location>
        <begin position="53"/>
        <end position="90"/>
    </location>
</feature>
<comment type="caution">
    <text evidence="3">The sequence shown here is derived from an EMBL/GenBank/DDBJ whole genome shotgun (WGS) entry which is preliminary data.</text>
</comment>
<dbReference type="RefSeq" id="WP_150063841.1">
    <property type="nucleotide sequence ID" value="NZ_JACHII010000025.1"/>
</dbReference>
<proteinExistence type="predicted"/>
<evidence type="ECO:0000313" key="3">
    <source>
        <dbReference type="EMBL" id="KAA5603994.1"/>
    </source>
</evidence>
<evidence type="ECO:0000256" key="2">
    <source>
        <dbReference type="SAM" id="SignalP"/>
    </source>
</evidence>
<keyword evidence="2" id="KW-0732">Signal</keyword>
<evidence type="ECO:0000313" key="4">
    <source>
        <dbReference type="Proteomes" id="UP000324065"/>
    </source>
</evidence>
<feature type="compositionally biased region" description="Low complexity" evidence="1">
    <location>
        <begin position="69"/>
        <end position="83"/>
    </location>
</feature>
<gene>
    <name evidence="3" type="ORF">F1188_18005</name>
</gene>
<dbReference type="AlphaFoldDB" id="A0A5M6I6W5"/>
<reference evidence="3 4" key="1">
    <citation type="submission" date="2019-09" db="EMBL/GenBank/DDBJ databases">
        <title>Genome sequence of Roseospira marina, one of the more divergent members of the non-sulfur purple photosynthetic bacterial family, the Rhodospirillaceae.</title>
        <authorList>
            <person name="Meyer T."/>
            <person name="Kyndt J."/>
        </authorList>
    </citation>
    <scope>NUCLEOTIDE SEQUENCE [LARGE SCALE GENOMIC DNA]</scope>
    <source>
        <strain evidence="3 4">DSM 15113</strain>
    </source>
</reference>
<dbReference type="EMBL" id="VWPJ01000025">
    <property type="protein sequence ID" value="KAA5603994.1"/>
    <property type="molecule type" value="Genomic_DNA"/>
</dbReference>
<accession>A0A5M6I6W5</accession>
<dbReference type="OrthoDB" id="7862470at2"/>
<sequence length="90" mass="9653">MSNRFVSAASVATLSTALALAGRASSSENIAAAYVSPNQYADYSCDQIREEQARVGTRRPSSVNRVNPARRPAFPPRGAQRGPWRLSTTG</sequence>
<evidence type="ECO:0000256" key="1">
    <source>
        <dbReference type="SAM" id="MobiDB-lite"/>
    </source>
</evidence>
<name>A0A5M6I6W5_9PROT</name>
<feature type="chain" id="PRO_5024420356" evidence="2">
    <location>
        <begin position="22"/>
        <end position="90"/>
    </location>
</feature>
<keyword evidence="4" id="KW-1185">Reference proteome</keyword>
<organism evidence="3 4">
    <name type="scientific">Roseospira marina</name>
    <dbReference type="NCBI Taxonomy" id="140057"/>
    <lineage>
        <taxon>Bacteria</taxon>
        <taxon>Pseudomonadati</taxon>
        <taxon>Pseudomonadota</taxon>
        <taxon>Alphaproteobacteria</taxon>
        <taxon>Rhodospirillales</taxon>
        <taxon>Rhodospirillaceae</taxon>
        <taxon>Roseospira</taxon>
    </lineage>
</organism>
<dbReference type="Proteomes" id="UP000324065">
    <property type="component" value="Unassembled WGS sequence"/>
</dbReference>
<feature type="signal peptide" evidence="2">
    <location>
        <begin position="1"/>
        <end position="21"/>
    </location>
</feature>